<sequence>MFMSLQAKSSTAEKKMKINNRIAAIDIGTNSFHLVIVEVQSDNSFKLLDKQREVIRLGSHKGEDLSVISEGEIEKAIDILRNYKMLAEHYGASIRAVATSAVRESDNKEKFVKTVKEKTGIDVEVVDGRTEAKLIFYGIMNAIDVKGKKVLCMDIGGGSSEFIYAENEKPIITESVKIGAVRLSKKFFPDFILRKDSVEACHSYVEAQISYIKYLLEGKKIDQVIGASGTIVAAAILVQELFNKPRKKSINKMSFTSDELDFVYNEIISRKTPAERVSLPGMELKRADIIPAGIIILKTIFDLFEIKQITLSEYALREGIIYDTILKQSTIKN</sequence>
<dbReference type="PANTHER" id="PTHR30005">
    <property type="entry name" value="EXOPOLYPHOSPHATASE"/>
    <property type="match status" value="1"/>
</dbReference>
<gene>
    <name evidence="2" type="ORF">ENS31_03425</name>
</gene>
<accession>A0A7V2ZIG9</accession>
<dbReference type="PANTHER" id="PTHR30005:SF0">
    <property type="entry name" value="RETROGRADE REGULATION PROTEIN 2"/>
    <property type="match status" value="1"/>
</dbReference>
<dbReference type="InterPro" id="IPR050273">
    <property type="entry name" value="GppA/Ppx_hydrolase"/>
</dbReference>
<comment type="caution">
    <text evidence="2">The sequence shown here is derived from an EMBL/GenBank/DDBJ whole genome shotgun (WGS) entry which is preliminary data.</text>
</comment>
<dbReference type="InterPro" id="IPR003695">
    <property type="entry name" value="Ppx_GppA_N"/>
</dbReference>
<dbReference type="InterPro" id="IPR043129">
    <property type="entry name" value="ATPase_NBD"/>
</dbReference>
<dbReference type="Gene3D" id="3.30.420.150">
    <property type="entry name" value="Exopolyphosphatase. Domain 2"/>
    <property type="match status" value="1"/>
</dbReference>
<dbReference type="AlphaFoldDB" id="A0A7V2ZIG9"/>
<dbReference type="Gene3D" id="3.30.420.40">
    <property type="match status" value="1"/>
</dbReference>
<dbReference type="Pfam" id="PF02541">
    <property type="entry name" value="Ppx-GppA"/>
    <property type="match status" value="1"/>
</dbReference>
<protein>
    <submittedName>
        <fullName evidence="2">Ppx/GppA family phosphatase</fullName>
    </submittedName>
</protein>
<organism evidence="2">
    <name type="scientific">Ignavibacterium album</name>
    <dbReference type="NCBI Taxonomy" id="591197"/>
    <lineage>
        <taxon>Bacteria</taxon>
        <taxon>Pseudomonadati</taxon>
        <taxon>Ignavibacteriota</taxon>
        <taxon>Ignavibacteria</taxon>
        <taxon>Ignavibacteriales</taxon>
        <taxon>Ignavibacteriaceae</taxon>
        <taxon>Ignavibacterium</taxon>
    </lineage>
</organism>
<proteinExistence type="predicted"/>
<dbReference type="GO" id="GO:0016462">
    <property type="term" value="F:pyrophosphatase activity"/>
    <property type="evidence" value="ECO:0007669"/>
    <property type="project" value="TreeGrafter"/>
</dbReference>
<name>A0A7V2ZIG9_9BACT</name>
<dbReference type="SUPFAM" id="SSF53067">
    <property type="entry name" value="Actin-like ATPase domain"/>
    <property type="match status" value="2"/>
</dbReference>
<evidence type="ECO:0000259" key="1">
    <source>
        <dbReference type="Pfam" id="PF02541"/>
    </source>
</evidence>
<feature type="domain" description="Ppx/GppA phosphatase N-terminal" evidence="1">
    <location>
        <begin position="36"/>
        <end position="327"/>
    </location>
</feature>
<reference evidence="2" key="1">
    <citation type="journal article" date="2020" name="mSystems">
        <title>Genome- and Community-Level Interaction Insights into Carbon Utilization and Element Cycling Functions of Hydrothermarchaeota in Hydrothermal Sediment.</title>
        <authorList>
            <person name="Zhou Z."/>
            <person name="Liu Y."/>
            <person name="Xu W."/>
            <person name="Pan J."/>
            <person name="Luo Z.H."/>
            <person name="Li M."/>
        </authorList>
    </citation>
    <scope>NUCLEOTIDE SEQUENCE [LARGE SCALE GENOMIC DNA]</scope>
    <source>
        <strain evidence="2">SpSt-479</strain>
    </source>
</reference>
<dbReference type="CDD" id="cd24006">
    <property type="entry name" value="ASKHA_NBD_PPX_GppA"/>
    <property type="match status" value="1"/>
</dbReference>
<evidence type="ECO:0000313" key="2">
    <source>
        <dbReference type="EMBL" id="HFI90567.1"/>
    </source>
</evidence>
<dbReference type="EMBL" id="DSUJ01000008">
    <property type="protein sequence ID" value="HFI90567.1"/>
    <property type="molecule type" value="Genomic_DNA"/>
</dbReference>